<proteinExistence type="inferred from homology"/>
<dbReference type="PROSITE" id="PS51462">
    <property type="entry name" value="NUDIX"/>
    <property type="match status" value="1"/>
</dbReference>
<dbReference type="EMBL" id="KV428132">
    <property type="protein sequence ID" value="KZT35653.1"/>
    <property type="molecule type" value="Genomic_DNA"/>
</dbReference>
<dbReference type="InterPro" id="IPR015797">
    <property type="entry name" value="NUDIX_hydrolase-like_dom_sf"/>
</dbReference>
<dbReference type="Pfam" id="PF00293">
    <property type="entry name" value="NUDIX"/>
    <property type="match status" value="1"/>
</dbReference>
<dbReference type="FunFam" id="3.90.79.10:FF:000016">
    <property type="entry name" value="ADP-sugar pyrophosphatase isoform X1"/>
    <property type="match status" value="1"/>
</dbReference>
<keyword evidence="1 2" id="KW-0378">Hydrolase</keyword>
<dbReference type="AlphaFoldDB" id="A0A166ATA6"/>
<dbReference type="GO" id="GO:0019693">
    <property type="term" value="P:ribose phosphate metabolic process"/>
    <property type="evidence" value="ECO:0007669"/>
    <property type="project" value="TreeGrafter"/>
</dbReference>
<gene>
    <name evidence="4" type="ORF">SISSUDRAFT_990196</name>
</gene>
<dbReference type="PANTHER" id="PTHR11839:SF1">
    <property type="entry name" value="ADP-SUGAR PYROPHOSPHATASE"/>
    <property type="match status" value="1"/>
</dbReference>
<dbReference type="GO" id="GO:0047631">
    <property type="term" value="F:ADP-ribose diphosphatase activity"/>
    <property type="evidence" value="ECO:0007669"/>
    <property type="project" value="TreeGrafter"/>
</dbReference>
<name>A0A166ATA6_9AGAM</name>
<dbReference type="STRING" id="1314776.A0A166ATA6"/>
<dbReference type="InterPro" id="IPR000086">
    <property type="entry name" value="NUDIX_hydrolase_dom"/>
</dbReference>
<dbReference type="InterPro" id="IPR020476">
    <property type="entry name" value="Nudix_hydrolase"/>
</dbReference>
<comment type="similarity">
    <text evidence="2">Belongs to the Nudix hydrolase family.</text>
</comment>
<evidence type="ECO:0000313" key="5">
    <source>
        <dbReference type="Proteomes" id="UP000076798"/>
    </source>
</evidence>
<evidence type="ECO:0000256" key="1">
    <source>
        <dbReference type="ARBA" id="ARBA00022801"/>
    </source>
</evidence>
<keyword evidence="5" id="KW-1185">Reference proteome</keyword>
<reference evidence="4 5" key="1">
    <citation type="journal article" date="2016" name="Mol. Biol. Evol.">
        <title>Comparative Genomics of Early-Diverging Mushroom-Forming Fungi Provides Insights into the Origins of Lignocellulose Decay Capabilities.</title>
        <authorList>
            <person name="Nagy L.G."/>
            <person name="Riley R."/>
            <person name="Tritt A."/>
            <person name="Adam C."/>
            <person name="Daum C."/>
            <person name="Floudas D."/>
            <person name="Sun H."/>
            <person name="Yadav J.S."/>
            <person name="Pangilinan J."/>
            <person name="Larsson K.H."/>
            <person name="Matsuura K."/>
            <person name="Barry K."/>
            <person name="Labutti K."/>
            <person name="Kuo R."/>
            <person name="Ohm R.A."/>
            <person name="Bhattacharya S.S."/>
            <person name="Shirouzu T."/>
            <person name="Yoshinaga Y."/>
            <person name="Martin F.M."/>
            <person name="Grigoriev I.V."/>
            <person name="Hibbett D.S."/>
        </authorList>
    </citation>
    <scope>NUCLEOTIDE SEQUENCE [LARGE SCALE GENOMIC DNA]</scope>
    <source>
        <strain evidence="4 5">HHB10207 ss-3</strain>
    </source>
</reference>
<dbReference type="PROSITE" id="PS00893">
    <property type="entry name" value="NUDIX_BOX"/>
    <property type="match status" value="1"/>
</dbReference>
<protein>
    <recommendedName>
        <fullName evidence="3">Nudix hydrolase domain-containing protein</fullName>
    </recommendedName>
</protein>
<dbReference type="OrthoDB" id="10249920at2759"/>
<evidence type="ECO:0000256" key="2">
    <source>
        <dbReference type="RuleBase" id="RU003476"/>
    </source>
</evidence>
<dbReference type="GO" id="GO:0005634">
    <property type="term" value="C:nucleus"/>
    <property type="evidence" value="ECO:0007669"/>
    <property type="project" value="TreeGrafter"/>
</dbReference>
<accession>A0A166ATA6</accession>
<dbReference type="PRINTS" id="PR00502">
    <property type="entry name" value="NUDIXFAMILY"/>
</dbReference>
<dbReference type="GO" id="GO:0006753">
    <property type="term" value="P:nucleoside phosphate metabolic process"/>
    <property type="evidence" value="ECO:0007669"/>
    <property type="project" value="TreeGrafter"/>
</dbReference>
<dbReference type="Gene3D" id="3.90.79.10">
    <property type="entry name" value="Nucleoside Triphosphate Pyrophosphohydrolase"/>
    <property type="match status" value="1"/>
</dbReference>
<organism evidence="4 5">
    <name type="scientific">Sistotremastrum suecicum HHB10207 ss-3</name>
    <dbReference type="NCBI Taxonomy" id="1314776"/>
    <lineage>
        <taxon>Eukaryota</taxon>
        <taxon>Fungi</taxon>
        <taxon>Dikarya</taxon>
        <taxon>Basidiomycota</taxon>
        <taxon>Agaricomycotina</taxon>
        <taxon>Agaricomycetes</taxon>
        <taxon>Sistotremastrales</taxon>
        <taxon>Sistotremastraceae</taxon>
        <taxon>Sistotremastrum</taxon>
    </lineage>
</organism>
<dbReference type="SUPFAM" id="SSF55811">
    <property type="entry name" value="Nudix"/>
    <property type="match status" value="1"/>
</dbReference>
<evidence type="ECO:0000313" key="4">
    <source>
        <dbReference type="EMBL" id="KZT35653.1"/>
    </source>
</evidence>
<evidence type="ECO:0000259" key="3">
    <source>
        <dbReference type="PROSITE" id="PS51462"/>
    </source>
</evidence>
<dbReference type="Proteomes" id="UP000076798">
    <property type="component" value="Unassembled WGS sequence"/>
</dbReference>
<dbReference type="InterPro" id="IPR020084">
    <property type="entry name" value="NUDIX_hydrolase_CS"/>
</dbReference>
<feature type="domain" description="Nudix hydrolase" evidence="3">
    <location>
        <begin position="49"/>
        <end position="195"/>
    </location>
</feature>
<dbReference type="PANTHER" id="PTHR11839">
    <property type="entry name" value="UDP/ADP-SUGAR PYROPHOSPHATASE"/>
    <property type="match status" value="1"/>
</dbReference>
<dbReference type="CDD" id="cd18888">
    <property type="entry name" value="NUDIX_ADPRase_Nudt5"/>
    <property type="match status" value="1"/>
</dbReference>
<sequence length="211" mass="23133">MPQEPKILSTEELAAADAKWVTLQKIKWQDPTGKERIWEAAARKTRGSTGVDAVAILAIIRSESNAFPPSTVIIEQFRPPVGKFVIELPAGLIDPKESPEEAAVRELEEETGYKTTLKDILESAPVTVSDPGMTNANMKLVIINVNVPASETKVPEPDQKLDQGEFIVKRVVALKELSKVLEEYDSQGYTVDAKLSHFALGYRMAGTVESS</sequence>